<dbReference type="InterPro" id="IPR036291">
    <property type="entry name" value="NAD(P)-bd_dom_sf"/>
</dbReference>
<evidence type="ECO:0000256" key="7">
    <source>
        <dbReference type="ARBA" id="ARBA00023140"/>
    </source>
</evidence>
<keyword evidence="6" id="KW-0496">Mitochondrion</keyword>
<dbReference type="Pfam" id="PF02036">
    <property type="entry name" value="SCP2"/>
    <property type="match status" value="1"/>
</dbReference>
<sequence length="412" mass="44707">MSASVGSLAEKVVFITGASRGIGRSIALRAAADGAKLVLAAKTIQPNPKLPGTLHEVANEVIKLGGEALPCVVDVRNELQVEEAISNAVKHFGGIDILVNNASAIALTNTTNTPMKSYDLLMDINVRGTYLCSKLAIPHLIKGRNPHILNLSPPLDMNSKWFSGHVAYTMSKYGMSMCVLGMQKELRKHNIAVNALWPRTAIYTAATRMLFSDAFAARCRKPEIMADAAHAILTLPSNIDANTGNFFVDEDLLRSRGITDFEGYSVQKGGKLAIDLFVEDTRPDSSVWNSKSSQKQAFKMTVADIFNDIKLTRSPEVVEKVNATFAFKLSGSEPGVWLLNLKSLNGEIKKLESSVDDAKFDCCLELPSEDFVALFNGAAYTADLFAAGKLVIEGDLTAALRLDKQLTQLRKA</sequence>
<dbReference type="InterPro" id="IPR051935">
    <property type="entry name" value="HSDL2"/>
</dbReference>
<organism evidence="10">
    <name type="scientific">Schistocephalus solidus</name>
    <name type="common">Tapeworm</name>
    <dbReference type="NCBI Taxonomy" id="70667"/>
    <lineage>
        <taxon>Eukaryota</taxon>
        <taxon>Metazoa</taxon>
        <taxon>Spiralia</taxon>
        <taxon>Lophotrochozoa</taxon>
        <taxon>Platyhelminthes</taxon>
        <taxon>Cestoda</taxon>
        <taxon>Eucestoda</taxon>
        <taxon>Diphyllobothriidea</taxon>
        <taxon>Diphyllobothriidae</taxon>
        <taxon>Schistocephalus</taxon>
    </lineage>
</organism>
<dbReference type="GO" id="GO:0005777">
    <property type="term" value="C:peroxisome"/>
    <property type="evidence" value="ECO:0007669"/>
    <property type="project" value="UniProtKB-SubCell"/>
</dbReference>
<evidence type="ECO:0000256" key="8">
    <source>
        <dbReference type="ARBA" id="ARBA00040243"/>
    </source>
</evidence>
<dbReference type="AlphaFoldDB" id="A0A0X3Q1F3"/>
<dbReference type="SUPFAM" id="SSF51735">
    <property type="entry name" value="NAD(P)-binding Rossmann-fold domains"/>
    <property type="match status" value="1"/>
</dbReference>
<dbReference type="Pfam" id="PF00106">
    <property type="entry name" value="adh_short"/>
    <property type="match status" value="1"/>
</dbReference>
<dbReference type="GO" id="GO:0016491">
    <property type="term" value="F:oxidoreductase activity"/>
    <property type="evidence" value="ECO:0007669"/>
    <property type="project" value="UniProtKB-KW"/>
</dbReference>
<comment type="similarity">
    <text evidence="3">Belongs to the short-chain dehydrogenases/reductases (SDR) family.</text>
</comment>
<name>A0A0X3Q1F3_SCHSO</name>
<dbReference type="EMBL" id="GEEE01008623">
    <property type="protein sequence ID" value="JAP54602.1"/>
    <property type="molecule type" value="Transcribed_RNA"/>
</dbReference>
<evidence type="ECO:0000256" key="2">
    <source>
        <dbReference type="ARBA" id="ARBA00004275"/>
    </source>
</evidence>
<keyword evidence="7" id="KW-0576">Peroxisome</keyword>
<evidence type="ECO:0000256" key="1">
    <source>
        <dbReference type="ARBA" id="ARBA00004173"/>
    </source>
</evidence>
<dbReference type="FunFam" id="3.40.50.720:FF:000301">
    <property type="entry name" value="Hydroxysteroid dehydrogenase like 2"/>
    <property type="match status" value="1"/>
</dbReference>
<dbReference type="InterPro" id="IPR002347">
    <property type="entry name" value="SDR_fam"/>
</dbReference>
<proteinExistence type="inferred from homology"/>
<dbReference type="InterPro" id="IPR036527">
    <property type="entry name" value="SCP2_sterol-bd_dom_sf"/>
</dbReference>
<keyword evidence="5" id="KW-0560">Oxidoreductase</keyword>
<dbReference type="InterPro" id="IPR003033">
    <property type="entry name" value="SCP2_sterol-bd_dom"/>
</dbReference>
<dbReference type="PANTHER" id="PTHR42808">
    <property type="entry name" value="HYDROXYSTEROID DEHYDROGENASE-LIKE PROTEIN 2"/>
    <property type="match status" value="1"/>
</dbReference>
<gene>
    <name evidence="10" type="ORF">TR153588</name>
</gene>
<comment type="subcellular location">
    <subcellularLocation>
        <location evidence="1">Mitochondrion</location>
    </subcellularLocation>
    <subcellularLocation>
        <location evidence="2">Peroxisome</location>
    </subcellularLocation>
</comment>
<dbReference type="NCBIfam" id="NF006133">
    <property type="entry name" value="PRK08278.1"/>
    <property type="match status" value="1"/>
</dbReference>
<dbReference type="SUPFAM" id="SSF55718">
    <property type="entry name" value="SCP-like"/>
    <property type="match status" value="1"/>
</dbReference>
<evidence type="ECO:0000313" key="10">
    <source>
        <dbReference type="EMBL" id="JAP54602.1"/>
    </source>
</evidence>
<evidence type="ECO:0000256" key="3">
    <source>
        <dbReference type="ARBA" id="ARBA00006484"/>
    </source>
</evidence>
<dbReference type="PRINTS" id="PR00081">
    <property type="entry name" value="GDHRDH"/>
</dbReference>
<accession>A0A0X3Q1F3</accession>
<dbReference type="Gene3D" id="3.40.50.720">
    <property type="entry name" value="NAD(P)-binding Rossmann-like Domain"/>
    <property type="match status" value="1"/>
</dbReference>
<evidence type="ECO:0000259" key="9">
    <source>
        <dbReference type="Pfam" id="PF02036"/>
    </source>
</evidence>
<dbReference type="PANTHER" id="PTHR42808:SF3">
    <property type="entry name" value="HYDROXYSTEROID DEHYDROGENASE-LIKE PROTEIN 2"/>
    <property type="match status" value="1"/>
</dbReference>
<evidence type="ECO:0000256" key="6">
    <source>
        <dbReference type="ARBA" id="ARBA00023128"/>
    </source>
</evidence>
<dbReference type="GO" id="GO:0005739">
    <property type="term" value="C:mitochondrion"/>
    <property type="evidence" value="ECO:0007669"/>
    <property type="project" value="UniProtKB-SubCell"/>
</dbReference>
<keyword evidence="4" id="KW-0521">NADP</keyword>
<evidence type="ECO:0000256" key="4">
    <source>
        <dbReference type="ARBA" id="ARBA00022857"/>
    </source>
</evidence>
<dbReference type="Gene3D" id="3.30.1050.10">
    <property type="entry name" value="SCP2 sterol-binding domain"/>
    <property type="match status" value="1"/>
</dbReference>
<protein>
    <recommendedName>
        <fullName evidence="8">Hydroxysteroid dehydrogenase-like protein 2</fullName>
    </recommendedName>
</protein>
<reference evidence="10" key="1">
    <citation type="submission" date="2016-01" db="EMBL/GenBank/DDBJ databases">
        <title>Reference transcriptome for the parasite Schistocephalus solidus: insights into the molecular evolution of parasitism.</title>
        <authorList>
            <person name="Hebert F.O."/>
            <person name="Grambauer S."/>
            <person name="Barber I."/>
            <person name="Landry C.R."/>
            <person name="Aubin-Horth N."/>
        </authorList>
    </citation>
    <scope>NUCLEOTIDE SEQUENCE</scope>
</reference>
<feature type="domain" description="SCP2" evidence="9">
    <location>
        <begin position="314"/>
        <end position="404"/>
    </location>
</feature>
<evidence type="ECO:0000256" key="5">
    <source>
        <dbReference type="ARBA" id="ARBA00023002"/>
    </source>
</evidence>